<comment type="subcellular location">
    <subcellularLocation>
        <location evidence="15">Cell inner membrane</location>
        <topology evidence="15">Multi-pass membrane protein</topology>
    </subcellularLocation>
    <subcellularLocation>
        <location evidence="1">Cell membrane</location>
        <topology evidence="1">Multi-pass membrane protein</topology>
    </subcellularLocation>
</comment>
<feature type="binding site" evidence="14">
    <location>
        <position position="23"/>
    </location>
    <ligand>
        <name>Mg(2+)</name>
        <dbReference type="ChEBI" id="CHEBI:18420"/>
        <label>2</label>
    </ligand>
</feature>
<feature type="transmembrane region" description="Helical" evidence="15">
    <location>
        <begin position="685"/>
        <end position="705"/>
    </location>
</feature>
<evidence type="ECO:0000256" key="7">
    <source>
        <dbReference type="ARBA" id="ARBA00022989"/>
    </source>
</evidence>
<keyword evidence="10 13" id="KW-0342">GTP-binding</keyword>
<keyword evidence="6 13" id="KW-0547">Nucleotide-binding</keyword>
<dbReference type="InterPro" id="IPR003373">
    <property type="entry name" value="Fe2_transport_prot-B"/>
</dbReference>
<evidence type="ECO:0000256" key="2">
    <source>
        <dbReference type="ARBA" id="ARBA00022448"/>
    </source>
</evidence>
<dbReference type="NCBIfam" id="TIGR00437">
    <property type="entry name" value="feoB"/>
    <property type="match status" value="1"/>
</dbReference>
<organism evidence="17 18">
    <name type="scientific">Capnocytophaga leadbetteri</name>
    <dbReference type="NCBI Taxonomy" id="327575"/>
    <lineage>
        <taxon>Bacteria</taxon>
        <taxon>Pseudomonadati</taxon>
        <taxon>Bacteroidota</taxon>
        <taxon>Flavobacteriia</taxon>
        <taxon>Flavobacteriales</taxon>
        <taxon>Flavobacteriaceae</taxon>
        <taxon>Capnocytophaga</taxon>
    </lineage>
</organism>
<dbReference type="KEGG" id="clk:CGC53_07095"/>
<evidence type="ECO:0000256" key="15">
    <source>
        <dbReference type="RuleBase" id="RU362098"/>
    </source>
</evidence>
<dbReference type="NCBIfam" id="TIGR00231">
    <property type="entry name" value="small_GTP"/>
    <property type="match status" value="1"/>
</dbReference>
<dbReference type="Pfam" id="PF07664">
    <property type="entry name" value="FeoB_C"/>
    <property type="match status" value="1"/>
</dbReference>
<gene>
    <name evidence="17" type="primary">feoB</name>
    <name evidence="17" type="ORF">CGC53_07095</name>
</gene>
<feature type="binding site" evidence="13">
    <location>
        <begin position="12"/>
        <end position="19"/>
    </location>
    <ligand>
        <name>GTP</name>
        <dbReference type="ChEBI" id="CHEBI:37565"/>
        <label>1</label>
    </ligand>
</feature>
<evidence type="ECO:0000256" key="9">
    <source>
        <dbReference type="ARBA" id="ARBA00023065"/>
    </source>
</evidence>
<dbReference type="PANTHER" id="PTHR43185:SF1">
    <property type="entry name" value="FE(2+) TRANSPORTER FEOB"/>
    <property type="match status" value="1"/>
</dbReference>
<name>A0A250FDM3_9FLAO</name>
<keyword evidence="7 15" id="KW-1133">Transmembrane helix</keyword>
<keyword evidence="18" id="KW-1185">Reference proteome</keyword>
<dbReference type="Proteomes" id="UP000217276">
    <property type="component" value="Chromosome"/>
</dbReference>
<dbReference type="GO" id="GO:0005525">
    <property type="term" value="F:GTP binding"/>
    <property type="evidence" value="ECO:0007669"/>
    <property type="project" value="UniProtKB-KW"/>
</dbReference>
<evidence type="ECO:0000256" key="12">
    <source>
        <dbReference type="NCBIfam" id="TIGR00437"/>
    </source>
</evidence>
<evidence type="ECO:0000256" key="5">
    <source>
        <dbReference type="ARBA" id="ARBA00022692"/>
    </source>
</evidence>
<dbReference type="GO" id="GO:0015093">
    <property type="term" value="F:ferrous iron transmembrane transporter activity"/>
    <property type="evidence" value="ECO:0007669"/>
    <property type="project" value="UniProtKB-UniRule"/>
</dbReference>
<feature type="binding site" evidence="13">
    <location>
        <begin position="37"/>
        <end position="41"/>
    </location>
    <ligand>
        <name>GTP</name>
        <dbReference type="ChEBI" id="CHEBI:37565"/>
        <label>1</label>
    </ligand>
</feature>
<dbReference type="InterPro" id="IPR011642">
    <property type="entry name" value="Gate_dom"/>
</dbReference>
<evidence type="ECO:0000259" key="16">
    <source>
        <dbReference type="PROSITE" id="PS51711"/>
    </source>
</evidence>
<comment type="similarity">
    <text evidence="15">Belongs to the TRAFAC class TrmE-Era-EngA-EngB-Septin-like GTPase superfamily. FeoB GTPase (TC 9.A.8) family.</text>
</comment>
<evidence type="ECO:0000256" key="14">
    <source>
        <dbReference type="PIRSR" id="PIRSR603373-2"/>
    </source>
</evidence>
<reference evidence="18" key="1">
    <citation type="submission" date="2017-06" db="EMBL/GenBank/DDBJ databases">
        <title>Capnocytophaga spp. assemblies.</title>
        <authorList>
            <person name="Gulvik C.A."/>
        </authorList>
    </citation>
    <scope>NUCLEOTIDE SEQUENCE [LARGE SCALE GENOMIC DNA]</scope>
    <source>
        <strain evidence="18">H6253</strain>
    </source>
</reference>
<evidence type="ECO:0000256" key="11">
    <source>
        <dbReference type="ARBA" id="ARBA00023136"/>
    </source>
</evidence>
<keyword evidence="2 15" id="KW-0813">Transport</keyword>
<feature type="transmembrane region" description="Helical" evidence="15">
    <location>
        <begin position="413"/>
        <end position="439"/>
    </location>
</feature>
<dbReference type="InterPro" id="IPR030389">
    <property type="entry name" value="G_FEOB_dom"/>
</dbReference>
<dbReference type="InterPro" id="IPR027417">
    <property type="entry name" value="P-loop_NTPase"/>
</dbReference>
<dbReference type="Pfam" id="PF02421">
    <property type="entry name" value="FeoB_N"/>
    <property type="match status" value="1"/>
</dbReference>
<dbReference type="PROSITE" id="PS51711">
    <property type="entry name" value="G_FEOB"/>
    <property type="match status" value="1"/>
</dbReference>
<feature type="transmembrane region" description="Helical" evidence="15">
    <location>
        <begin position="510"/>
        <end position="529"/>
    </location>
</feature>
<keyword evidence="14" id="KW-0479">Metal-binding</keyword>
<keyword evidence="14" id="KW-0460">Magnesium</keyword>
<dbReference type="CDD" id="cd01879">
    <property type="entry name" value="FeoB"/>
    <property type="match status" value="1"/>
</dbReference>
<dbReference type="PANTHER" id="PTHR43185">
    <property type="entry name" value="FERROUS IRON TRANSPORT PROTEIN B"/>
    <property type="match status" value="1"/>
</dbReference>
<dbReference type="Gene3D" id="3.40.50.300">
    <property type="entry name" value="P-loop containing nucleotide triphosphate hydrolases"/>
    <property type="match status" value="1"/>
</dbReference>
<protein>
    <recommendedName>
        <fullName evidence="12 15">Ferrous iron transport protein B</fullName>
    </recommendedName>
</protein>
<dbReference type="InterPro" id="IPR006073">
    <property type="entry name" value="GTP-bd"/>
</dbReference>
<feature type="transmembrane region" description="Helical" evidence="15">
    <location>
        <begin position="274"/>
        <end position="297"/>
    </location>
</feature>
<accession>A0A250FDM3</accession>
<feature type="binding site" evidence="14">
    <location>
        <position position="26"/>
    </location>
    <ligand>
        <name>Mg(2+)</name>
        <dbReference type="ChEBI" id="CHEBI:18420"/>
        <label>2</label>
    </ligand>
</feature>
<evidence type="ECO:0000256" key="10">
    <source>
        <dbReference type="ARBA" id="ARBA00023134"/>
    </source>
</evidence>
<dbReference type="AlphaFoldDB" id="A0A250FDM3"/>
<evidence type="ECO:0000256" key="13">
    <source>
        <dbReference type="PIRSR" id="PIRSR603373-1"/>
    </source>
</evidence>
<feature type="transmembrane region" description="Helical" evidence="15">
    <location>
        <begin position="647"/>
        <end position="673"/>
    </location>
</feature>
<feature type="domain" description="FeoB-type G" evidence="16">
    <location>
        <begin position="5"/>
        <end position="172"/>
    </location>
</feature>
<keyword evidence="8 15" id="KW-0408">Iron</keyword>
<dbReference type="SUPFAM" id="SSF52540">
    <property type="entry name" value="P-loop containing nucleoside triphosphate hydrolases"/>
    <property type="match status" value="1"/>
</dbReference>
<evidence type="ECO:0000256" key="4">
    <source>
        <dbReference type="ARBA" id="ARBA00022496"/>
    </source>
</evidence>
<comment type="function">
    <text evidence="15">Probable transporter of a GTP-driven Fe(2+) uptake system.</text>
</comment>
<dbReference type="InterPro" id="IPR050860">
    <property type="entry name" value="FeoB_GTPase"/>
</dbReference>
<feature type="binding site" evidence="13">
    <location>
        <begin position="123"/>
        <end position="126"/>
    </location>
    <ligand>
        <name>GTP</name>
        <dbReference type="ChEBI" id="CHEBI:37565"/>
        <label>1</label>
    </ligand>
</feature>
<evidence type="ECO:0000256" key="8">
    <source>
        <dbReference type="ARBA" id="ARBA00023004"/>
    </source>
</evidence>
<dbReference type="InterPro" id="IPR011640">
    <property type="entry name" value="Fe2_transport_prot_B_C"/>
</dbReference>
<dbReference type="GO" id="GO:0046872">
    <property type="term" value="F:metal ion binding"/>
    <property type="evidence" value="ECO:0007669"/>
    <property type="project" value="UniProtKB-KW"/>
</dbReference>
<dbReference type="EMBL" id="CP022384">
    <property type="protein sequence ID" value="ATA82127.1"/>
    <property type="molecule type" value="Genomic_DNA"/>
</dbReference>
<feature type="binding site" evidence="14">
    <location>
        <position position="27"/>
    </location>
    <ligand>
        <name>Mg(2+)</name>
        <dbReference type="ChEBI" id="CHEBI:18420"/>
        <label>2</label>
    </ligand>
</feature>
<keyword evidence="9" id="KW-0406">Ion transport</keyword>
<dbReference type="Pfam" id="PF07670">
    <property type="entry name" value="Gate"/>
    <property type="match status" value="2"/>
</dbReference>
<evidence type="ECO:0000313" key="18">
    <source>
        <dbReference type="Proteomes" id="UP000217276"/>
    </source>
</evidence>
<dbReference type="RefSeq" id="WP_095914179.1">
    <property type="nucleotide sequence ID" value="NZ_CP022384.1"/>
</dbReference>
<feature type="binding site" evidence="13">
    <location>
        <begin position="59"/>
        <end position="62"/>
    </location>
    <ligand>
        <name>GTP</name>
        <dbReference type="ChEBI" id="CHEBI:37565"/>
        <label>1</label>
    </ligand>
</feature>
<feature type="transmembrane region" description="Helical" evidence="15">
    <location>
        <begin position="379"/>
        <end position="401"/>
    </location>
</feature>
<keyword evidence="3" id="KW-1003">Cell membrane</keyword>
<evidence type="ECO:0000256" key="6">
    <source>
        <dbReference type="ARBA" id="ARBA00022741"/>
    </source>
</evidence>
<feature type="transmembrane region" description="Helical" evidence="15">
    <location>
        <begin position="451"/>
        <end position="472"/>
    </location>
</feature>
<keyword evidence="4 15" id="KW-0410">Iron transport</keyword>
<evidence type="ECO:0000256" key="3">
    <source>
        <dbReference type="ARBA" id="ARBA00022475"/>
    </source>
</evidence>
<proteinExistence type="inferred from homology"/>
<evidence type="ECO:0000256" key="1">
    <source>
        <dbReference type="ARBA" id="ARBA00004651"/>
    </source>
</evidence>
<feature type="transmembrane region" description="Helical" evidence="15">
    <location>
        <begin position="335"/>
        <end position="359"/>
    </location>
</feature>
<feature type="binding site" evidence="14">
    <location>
        <position position="24"/>
    </location>
    <ligand>
        <name>Mg(2+)</name>
        <dbReference type="ChEBI" id="CHEBI:18420"/>
        <label>2</label>
    </ligand>
</feature>
<keyword evidence="5 15" id="KW-0812">Transmembrane</keyword>
<keyword evidence="11 15" id="KW-0472">Membrane</keyword>
<dbReference type="InterPro" id="IPR005225">
    <property type="entry name" value="Small_GTP-bd"/>
</dbReference>
<dbReference type="PRINTS" id="PR00326">
    <property type="entry name" value="GTP1OBG"/>
</dbReference>
<dbReference type="GO" id="GO:0005886">
    <property type="term" value="C:plasma membrane"/>
    <property type="evidence" value="ECO:0007669"/>
    <property type="project" value="UniProtKB-SubCell"/>
</dbReference>
<evidence type="ECO:0000313" key="17">
    <source>
        <dbReference type="EMBL" id="ATA82127.1"/>
    </source>
</evidence>
<sequence length="706" mass="79668">MAKSSIKVALIGNPNTGKTSLFNALTGLNQKVGNYPGITVEKKIGQSRLCDDCKAHIIDLPGTYSLNASSEDERVAVNILLDRKGEYFPDVVVVVCDVNNLKQNLLIFTQIKDLQLPTLLVINMADQMERKGISIDIEALEQSLNTKVVLTSTRTGEGIEALKKAIKAYEQLPVAPCVAVERLDKAYFDHLSSLFPNENTYKLWLIISHNTYIIENYKENDLTEVKNTKTESEIRRMKQKETIIRYQCINETLKKCYVVDQHKAQTLRARLDRLLIHPVLGYVIFTLILLVIFQAVFTWSSYPMDAIEAGFDHLISFCERVLPEGALTDLLTKGILSGISGIVVFVPQIAILFTFISLLEESGYMSRVVFLMDNIMRRFGLNGKSVVPLISGAACAIPAVMIARNIENWKERLITILVTPFITCSARLPVYLIIINLVIPEGDFMWISYKAWTFFAMYFLGFAMALLSAFIFDKVLKVSKYKSFFIAEMPDYKVPMWRNVGITVYEKTKGFVMGAGKYILAISILLWFLGSHGMGEHYHNIEATADTLAQEQQWDDDQKTHYIESEKLEYSFLGYIGKGIEPVFRPLGYDWKISIGVVASFAAREVFISTLSSVYSLGGDLNTEEAEGERTILAKMRSELRPDGTPVYTLGTGISLLLYYAFAMQCLSTVAIVRKETNSWKWTSIQWLFMTGIAYISAMLAYLLIR</sequence>